<evidence type="ECO:0000256" key="2">
    <source>
        <dbReference type="ARBA" id="ARBA00022692"/>
    </source>
</evidence>
<keyword evidence="2 7" id="KW-0812">Transmembrane</keyword>
<dbReference type="PROSITE" id="PS00211">
    <property type="entry name" value="ABC_TRANSPORTER_1"/>
    <property type="match status" value="1"/>
</dbReference>
<sequence>MLQTIKRIIHWASKYKKRLYLGVFFSFLSSIMTSAPIMIAAWSLGKILDSWRNHVPLPEGMVYKVFLAISFFIFLRFILSYWKATFQESIGHEVAAEKRIEIGDILRRVSLGYFDQNSIGNILAGITTELSLLELQSMKMVDTILNGYIQLLAVLLCLLFFSPIATLIAILGVILSGLALSGISYHGKKNAPISYEATEDMSGAVIEFIRGLPIVKSFGQEGASIERFKKATENLKNIRISIEKGFVPYNCLHLLSLKLASVFLVLVCAWKTYQQQMPIEIFIMFIFFSFIIFESVENINNAAHILSMVDNTMDKLNNLAQENYIDKDGKNISITNYDIEFQNVTFGYGKKIILHDLNFKIPQNTMTAIIGPSGSGKSTICNLIARFYDVNEGYITMGGSNVKDFTCDSLMKNISMVFQNVYLFRDTIKNNIKFGKPDASEKEIVNAAKSAQCHEFIMSLPNGYDTMVGEGGASLSGGEKQRISIARAILKDAPIIILDEATASIDPENEYLIQEAISELTKGKTIITIAHRLETIENADEILVINNGTISQMGTHRELLKTEGLYKKFIKTRRSAETWSFK</sequence>
<dbReference type="Pfam" id="PF00664">
    <property type="entry name" value="ABC_membrane"/>
    <property type="match status" value="1"/>
</dbReference>
<dbReference type="InterPro" id="IPR039421">
    <property type="entry name" value="Type_1_exporter"/>
</dbReference>
<evidence type="ECO:0000256" key="7">
    <source>
        <dbReference type="SAM" id="Phobius"/>
    </source>
</evidence>
<reference evidence="10 11" key="1">
    <citation type="submission" date="2023-07" db="EMBL/GenBank/DDBJ databases">
        <title>Genomic Encyclopedia of Type Strains, Phase IV (KMG-IV): sequencing the most valuable type-strain genomes for metagenomic binning, comparative biology and taxonomic classification.</title>
        <authorList>
            <person name="Goeker M."/>
        </authorList>
    </citation>
    <scope>NUCLEOTIDE SEQUENCE [LARGE SCALE GENOMIC DNA]</scope>
    <source>
        <strain evidence="10 11">DSM 1400</strain>
    </source>
</reference>
<feature type="domain" description="ABC transmembrane type-1" evidence="9">
    <location>
        <begin position="21"/>
        <end position="308"/>
    </location>
</feature>
<dbReference type="InterPro" id="IPR017871">
    <property type="entry name" value="ABC_transporter-like_CS"/>
</dbReference>
<proteinExistence type="predicted"/>
<feature type="transmembrane region" description="Helical" evidence="7">
    <location>
        <begin position="148"/>
        <end position="175"/>
    </location>
</feature>
<dbReference type="Gene3D" id="1.20.1560.10">
    <property type="entry name" value="ABC transporter type 1, transmembrane domain"/>
    <property type="match status" value="1"/>
</dbReference>
<keyword evidence="11" id="KW-1185">Reference proteome</keyword>
<evidence type="ECO:0000256" key="1">
    <source>
        <dbReference type="ARBA" id="ARBA00004651"/>
    </source>
</evidence>
<dbReference type="SMART" id="SM00382">
    <property type="entry name" value="AAA"/>
    <property type="match status" value="1"/>
</dbReference>
<dbReference type="InterPro" id="IPR027417">
    <property type="entry name" value="P-loop_NTPase"/>
</dbReference>
<evidence type="ECO:0000256" key="6">
    <source>
        <dbReference type="ARBA" id="ARBA00023136"/>
    </source>
</evidence>
<organism evidence="10 11">
    <name type="scientific">Hathewaya limosa</name>
    <name type="common">Clostridium limosum</name>
    <dbReference type="NCBI Taxonomy" id="1536"/>
    <lineage>
        <taxon>Bacteria</taxon>
        <taxon>Bacillati</taxon>
        <taxon>Bacillota</taxon>
        <taxon>Clostridia</taxon>
        <taxon>Eubacteriales</taxon>
        <taxon>Clostridiaceae</taxon>
        <taxon>Hathewaya</taxon>
    </lineage>
</organism>
<keyword evidence="4 10" id="KW-0067">ATP-binding</keyword>
<evidence type="ECO:0000259" key="9">
    <source>
        <dbReference type="PROSITE" id="PS50929"/>
    </source>
</evidence>
<feature type="transmembrane region" description="Helical" evidence="7">
    <location>
        <begin position="252"/>
        <end position="270"/>
    </location>
</feature>
<evidence type="ECO:0000313" key="10">
    <source>
        <dbReference type="EMBL" id="MDQ0478845.1"/>
    </source>
</evidence>
<feature type="transmembrane region" description="Helical" evidence="7">
    <location>
        <begin position="61"/>
        <end position="79"/>
    </location>
</feature>
<dbReference type="PROSITE" id="PS50929">
    <property type="entry name" value="ABC_TM1F"/>
    <property type="match status" value="1"/>
</dbReference>
<name>A0ABU0JP53_HATLI</name>
<comment type="caution">
    <text evidence="10">The sequence shown here is derived from an EMBL/GenBank/DDBJ whole genome shotgun (WGS) entry which is preliminary data.</text>
</comment>
<evidence type="ECO:0000256" key="4">
    <source>
        <dbReference type="ARBA" id="ARBA00022840"/>
    </source>
</evidence>
<keyword evidence="5 7" id="KW-1133">Transmembrane helix</keyword>
<dbReference type="SUPFAM" id="SSF90123">
    <property type="entry name" value="ABC transporter transmembrane region"/>
    <property type="match status" value="1"/>
</dbReference>
<evidence type="ECO:0000313" key="11">
    <source>
        <dbReference type="Proteomes" id="UP001224418"/>
    </source>
</evidence>
<comment type="subcellular location">
    <subcellularLocation>
        <location evidence="1">Cell membrane</location>
        <topology evidence="1">Multi-pass membrane protein</topology>
    </subcellularLocation>
</comment>
<protein>
    <submittedName>
        <fullName evidence="10">ATP-binding cassette subfamily B protein</fullName>
    </submittedName>
</protein>
<evidence type="ECO:0000256" key="3">
    <source>
        <dbReference type="ARBA" id="ARBA00022741"/>
    </source>
</evidence>
<evidence type="ECO:0000259" key="8">
    <source>
        <dbReference type="PROSITE" id="PS50893"/>
    </source>
</evidence>
<dbReference type="SUPFAM" id="SSF52540">
    <property type="entry name" value="P-loop containing nucleoside triphosphate hydrolases"/>
    <property type="match status" value="1"/>
</dbReference>
<dbReference type="GO" id="GO:0005524">
    <property type="term" value="F:ATP binding"/>
    <property type="evidence" value="ECO:0007669"/>
    <property type="project" value="UniProtKB-KW"/>
</dbReference>
<feature type="domain" description="ABC transporter" evidence="8">
    <location>
        <begin position="339"/>
        <end position="572"/>
    </location>
</feature>
<evidence type="ECO:0000256" key="5">
    <source>
        <dbReference type="ARBA" id="ARBA00022989"/>
    </source>
</evidence>
<feature type="transmembrane region" description="Helical" evidence="7">
    <location>
        <begin position="277"/>
        <end position="293"/>
    </location>
</feature>
<dbReference type="InterPro" id="IPR011527">
    <property type="entry name" value="ABC1_TM_dom"/>
</dbReference>
<dbReference type="PANTHER" id="PTHR43394">
    <property type="entry name" value="ATP-DEPENDENT PERMEASE MDL1, MITOCHONDRIAL"/>
    <property type="match status" value="1"/>
</dbReference>
<gene>
    <name evidence="10" type="ORF">QOZ93_000573</name>
</gene>
<keyword evidence="3" id="KW-0547">Nucleotide-binding</keyword>
<feature type="transmembrane region" description="Helical" evidence="7">
    <location>
        <begin position="20"/>
        <end position="41"/>
    </location>
</feature>
<dbReference type="Pfam" id="PF00005">
    <property type="entry name" value="ABC_tran"/>
    <property type="match status" value="1"/>
</dbReference>
<dbReference type="InterPro" id="IPR003439">
    <property type="entry name" value="ABC_transporter-like_ATP-bd"/>
</dbReference>
<dbReference type="Gene3D" id="3.40.50.300">
    <property type="entry name" value="P-loop containing nucleotide triphosphate hydrolases"/>
    <property type="match status" value="1"/>
</dbReference>
<keyword evidence="6 7" id="KW-0472">Membrane</keyword>
<dbReference type="Proteomes" id="UP001224418">
    <property type="component" value="Unassembled WGS sequence"/>
</dbReference>
<dbReference type="RefSeq" id="WP_307355032.1">
    <property type="nucleotide sequence ID" value="NZ_BAAACJ010000025.1"/>
</dbReference>
<accession>A0ABU0JP53</accession>
<dbReference type="PANTHER" id="PTHR43394:SF1">
    <property type="entry name" value="ATP-BINDING CASSETTE SUB-FAMILY B MEMBER 10, MITOCHONDRIAL"/>
    <property type="match status" value="1"/>
</dbReference>
<dbReference type="PROSITE" id="PS50893">
    <property type="entry name" value="ABC_TRANSPORTER_2"/>
    <property type="match status" value="1"/>
</dbReference>
<dbReference type="InterPro" id="IPR036640">
    <property type="entry name" value="ABC1_TM_sf"/>
</dbReference>
<dbReference type="EMBL" id="JAUSWN010000003">
    <property type="protein sequence ID" value="MDQ0478845.1"/>
    <property type="molecule type" value="Genomic_DNA"/>
</dbReference>
<dbReference type="InterPro" id="IPR003593">
    <property type="entry name" value="AAA+_ATPase"/>
</dbReference>